<accession>A0A561QCI0</accession>
<name>A0A561QCI0_9HYPH</name>
<dbReference type="RefSeq" id="WP_145641826.1">
    <property type="nucleotide sequence ID" value="NZ_VIWP01000009.1"/>
</dbReference>
<dbReference type="AlphaFoldDB" id="A0A561QCI0"/>
<keyword evidence="1" id="KW-0732">Signal</keyword>
<proteinExistence type="predicted"/>
<evidence type="ECO:0000313" key="2">
    <source>
        <dbReference type="EMBL" id="TWF48053.1"/>
    </source>
</evidence>
<organism evidence="2 3">
    <name type="scientific">Neorhizobium alkalisoli</name>
    <dbReference type="NCBI Taxonomy" id="528178"/>
    <lineage>
        <taxon>Bacteria</taxon>
        <taxon>Pseudomonadati</taxon>
        <taxon>Pseudomonadota</taxon>
        <taxon>Alphaproteobacteria</taxon>
        <taxon>Hyphomicrobiales</taxon>
        <taxon>Rhizobiaceae</taxon>
        <taxon>Rhizobium/Agrobacterium group</taxon>
        <taxon>Neorhizobium</taxon>
    </lineage>
</organism>
<dbReference type="InterPro" id="IPR027396">
    <property type="entry name" value="DsrEFH-like"/>
</dbReference>
<dbReference type="OrthoDB" id="114122at2"/>
<dbReference type="PROSITE" id="PS51318">
    <property type="entry name" value="TAT"/>
    <property type="match status" value="1"/>
</dbReference>
<dbReference type="Proteomes" id="UP000320653">
    <property type="component" value="Unassembled WGS sequence"/>
</dbReference>
<keyword evidence="3" id="KW-1185">Reference proteome</keyword>
<evidence type="ECO:0000256" key="1">
    <source>
        <dbReference type="SAM" id="SignalP"/>
    </source>
</evidence>
<evidence type="ECO:0008006" key="4">
    <source>
        <dbReference type="Google" id="ProtNLM"/>
    </source>
</evidence>
<dbReference type="Gene3D" id="3.40.1260.10">
    <property type="entry name" value="DsrEFH-like"/>
    <property type="match status" value="1"/>
</dbReference>
<comment type="caution">
    <text evidence="2">The sequence shown here is derived from an EMBL/GenBank/DDBJ whole genome shotgun (WGS) entry which is preliminary data.</text>
</comment>
<reference evidence="2 3" key="1">
    <citation type="submission" date="2019-06" db="EMBL/GenBank/DDBJ databases">
        <title>Sorghum-associated microbial communities from plants grown in Nebraska, USA.</title>
        <authorList>
            <person name="Schachtman D."/>
        </authorList>
    </citation>
    <scope>NUCLEOTIDE SEQUENCE [LARGE SCALE GENOMIC DNA]</scope>
    <source>
        <strain evidence="2 3">1225</strain>
    </source>
</reference>
<protein>
    <recommendedName>
        <fullName evidence="4">Transcriptional initiation protein Tat</fullName>
    </recommendedName>
</protein>
<gene>
    <name evidence="2" type="ORF">FHW37_109116</name>
</gene>
<dbReference type="InterPro" id="IPR006311">
    <property type="entry name" value="TAT_signal"/>
</dbReference>
<feature type="chain" id="PRO_5022241485" description="Transcriptional initiation protein Tat" evidence="1">
    <location>
        <begin position="35"/>
        <end position="266"/>
    </location>
</feature>
<evidence type="ECO:0000313" key="3">
    <source>
        <dbReference type="Proteomes" id="UP000320653"/>
    </source>
</evidence>
<dbReference type="EMBL" id="VIWP01000009">
    <property type="protein sequence ID" value="TWF48053.1"/>
    <property type="molecule type" value="Genomic_DNA"/>
</dbReference>
<feature type="signal peptide" evidence="1">
    <location>
        <begin position="1"/>
        <end position="34"/>
    </location>
</feature>
<sequence length="266" mass="28294">MFGLDKPTSRRFALGALGASAVAAVTVGASPVSAKEKTAYPATSQGGRKLRNLSAKLAKAPRRRDFTSVPFMADRKDLWDHEASAVLLGYDGGPRQAWEASEISAAWLNLMRESMNGQVFAHGNEDFLAVAAVHGTAHHSLFSQTMWDKYGLAEMAGSKSKRNDFIVGKSGATEKDDHQDVNGFYGPANNNISSLQKRGAVFVACHDSIHAIARAIASKESNSGMPADAVAADLTNNLIPGVVLVPSVVAYLAELQDARFTYAKGA</sequence>